<dbReference type="InterPro" id="IPR058634">
    <property type="entry name" value="AaeA-lik-b-barrel"/>
</dbReference>
<dbReference type="InterPro" id="IPR050739">
    <property type="entry name" value="MFP"/>
</dbReference>
<dbReference type="RefSeq" id="WP_227306186.1">
    <property type="nucleotide sequence ID" value="NZ_JAESVA010000002.1"/>
</dbReference>
<accession>A0A963YYE8</accession>
<sequence length="381" mass="41173">MNQISTRDRTTADAGEARKAEASAPPPPPAQSTPTKPARRKRSVLRPILMLGGIAVVIVGSGYVWLTGGQYISTDDAYVQAAEVNATTDVSGIVSRVLVHEGEHVTTGQVLFHLGEHHFQIMVDGAKAKLAQTAETLNASKEDYQRMLKDVDTASAQVAQDQADFGRYASLIHSGGVTRAEYDDAHFKLMADQSRLESLQEQAKTQLAKLGGDITTPVEQLPDYLSAQADVAEAERQLDHTIVRAPFNGIVTNVENLQRGQYLTAAASAFGIVSTDDVWVTAQFKETQLTNVRPNQAVTITVDSYPGAKWTGIVDSISPASGSQFSLLPAENSSGNWVKVVQRIPMRVKITGGPKDLPLRAGMSVEVSVDTGHKRHFSDLW</sequence>
<name>A0A963YYE8_9PROT</name>
<dbReference type="Gene3D" id="2.40.50.100">
    <property type="match status" value="1"/>
</dbReference>
<feature type="region of interest" description="Disordered" evidence="2">
    <location>
        <begin position="1"/>
        <end position="40"/>
    </location>
</feature>
<evidence type="ECO:0000256" key="2">
    <source>
        <dbReference type="SAM" id="MobiDB-lite"/>
    </source>
</evidence>
<evidence type="ECO:0000313" key="6">
    <source>
        <dbReference type="EMBL" id="MCB8879553.1"/>
    </source>
</evidence>
<evidence type="ECO:0000256" key="3">
    <source>
        <dbReference type="SAM" id="Phobius"/>
    </source>
</evidence>
<dbReference type="SUPFAM" id="SSF111369">
    <property type="entry name" value="HlyD-like secretion proteins"/>
    <property type="match status" value="2"/>
</dbReference>
<evidence type="ECO:0000259" key="4">
    <source>
        <dbReference type="Pfam" id="PF25885"/>
    </source>
</evidence>
<keyword evidence="7" id="KW-1185">Reference proteome</keyword>
<feature type="compositionally biased region" description="Basic and acidic residues" evidence="2">
    <location>
        <begin position="1"/>
        <end position="21"/>
    </location>
</feature>
<gene>
    <name evidence="6" type="ORF">ACELLULO517_04855</name>
</gene>
<dbReference type="EMBL" id="JAESVA010000002">
    <property type="protein sequence ID" value="MCB8879553.1"/>
    <property type="molecule type" value="Genomic_DNA"/>
</dbReference>
<dbReference type="InterPro" id="IPR058633">
    <property type="entry name" value="EmrA/FarA_HH"/>
</dbReference>
<evidence type="ECO:0000259" key="5">
    <source>
        <dbReference type="Pfam" id="PF25963"/>
    </source>
</evidence>
<feature type="transmembrane region" description="Helical" evidence="3">
    <location>
        <begin position="48"/>
        <end position="66"/>
    </location>
</feature>
<evidence type="ECO:0000313" key="7">
    <source>
        <dbReference type="Proteomes" id="UP000721844"/>
    </source>
</evidence>
<dbReference type="AlphaFoldDB" id="A0A963YYE8"/>
<dbReference type="PANTHER" id="PTHR30386">
    <property type="entry name" value="MEMBRANE FUSION SUBUNIT OF EMRAB-TOLC MULTIDRUG EFFLUX PUMP"/>
    <property type="match status" value="1"/>
</dbReference>
<feature type="domain" description="p-hydroxybenzoic acid efflux pump subunit AaeA-like beta-barrel" evidence="5">
    <location>
        <begin position="279"/>
        <end position="369"/>
    </location>
</feature>
<dbReference type="Gene3D" id="2.40.30.170">
    <property type="match status" value="1"/>
</dbReference>
<proteinExistence type="predicted"/>
<dbReference type="GO" id="GO:0030313">
    <property type="term" value="C:cell envelope"/>
    <property type="evidence" value="ECO:0007669"/>
    <property type="project" value="UniProtKB-SubCell"/>
</dbReference>
<dbReference type="Pfam" id="PF25963">
    <property type="entry name" value="Beta-barrel_AAEA"/>
    <property type="match status" value="1"/>
</dbReference>
<feature type="domain" description="Multidrug export protein EmrA/FarA alpha-helical hairpin" evidence="4">
    <location>
        <begin position="122"/>
        <end position="240"/>
    </location>
</feature>
<protein>
    <submittedName>
        <fullName evidence="6">HlyD family secretion protein</fullName>
    </submittedName>
</protein>
<dbReference type="GO" id="GO:0055085">
    <property type="term" value="P:transmembrane transport"/>
    <property type="evidence" value="ECO:0007669"/>
    <property type="project" value="InterPro"/>
</dbReference>
<keyword evidence="3" id="KW-0472">Membrane</keyword>
<comment type="subcellular location">
    <subcellularLocation>
        <location evidence="1">Cell envelope</location>
    </subcellularLocation>
</comment>
<dbReference type="Pfam" id="PF25885">
    <property type="entry name" value="HH_EMRA"/>
    <property type="match status" value="1"/>
</dbReference>
<evidence type="ECO:0000256" key="1">
    <source>
        <dbReference type="ARBA" id="ARBA00004196"/>
    </source>
</evidence>
<dbReference type="Proteomes" id="UP000721844">
    <property type="component" value="Unassembled WGS sequence"/>
</dbReference>
<dbReference type="PANTHER" id="PTHR30386:SF19">
    <property type="entry name" value="MULTIDRUG EXPORT PROTEIN EMRA-RELATED"/>
    <property type="match status" value="1"/>
</dbReference>
<keyword evidence="3" id="KW-1133">Transmembrane helix</keyword>
<organism evidence="6 7">
    <name type="scientific">Acidisoma cellulosilyticum</name>
    <dbReference type="NCBI Taxonomy" id="2802395"/>
    <lineage>
        <taxon>Bacteria</taxon>
        <taxon>Pseudomonadati</taxon>
        <taxon>Pseudomonadota</taxon>
        <taxon>Alphaproteobacteria</taxon>
        <taxon>Acetobacterales</taxon>
        <taxon>Acidocellaceae</taxon>
        <taxon>Acidisoma</taxon>
    </lineage>
</organism>
<comment type="caution">
    <text evidence="6">The sequence shown here is derived from an EMBL/GenBank/DDBJ whole genome shotgun (WGS) entry which is preliminary data.</text>
</comment>
<reference evidence="6 7" key="1">
    <citation type="journal article" date="2021" name="Microorganisms">
        <title>Acidisoma silvae sp. nov. and Acidisomacellulosilytica sp. nov., Two Acidophilic Bacteria Isolated from Decaying Wood, Hydrolyzing Cellulose and Producing Poly-3-hydroxybutyrate.</title>
        <authorList>
            <person name="Mieszkin S."/>
            <person name="Pouder E."/>
            <person name="Uroz S."/>
            <person name="Simon-Colin C."/>
            <person name="Alain K."/>
        </authorList>
    </citation>
    <scope>NUCLEOTIDE SEQUENCE [LARGE SCALE GENOMIC DNA]</scope>
    <source>
        <strain evidence="6 7">HW T5.17</strain>
    </source>
</reference>
<keyword evidence="3" id="KW-0812">Transmembrane</keyword>